<proteinExistence type="predicted"/>
<keyword evidence="2" id="KW-1185">Reference proteome</keyword>
<dbReference type="AlphaFoldDB" id="A0A0V0ZNN0"/>
<evidence type="ECO:0000313" key="2">
    <source>
        <dbReference type="Proteomes" id="UP000054653"/>
    </source>
</evidence>
<evidence type="ECO:0000313" key="1">
    <source>
        <dbReference type="EMBL" id="KRY13758.1"/>
    </source>
</evidence>
<feature type="non-terminal residue" evidence="1">
    <location>
        <position position="36"/>
    </location>
</feature>
<reference evidence="1 2" key="1">
    <citation type="submission" date="2015-01" db="EMBL/GenBank/DDBJ databases">
        <title>Evolution of Trichinella species and genotypes.</title>
        <authorList>
            <person name="Korhonen P.K."/>
            <person name="Edoardo P."/>
            <person name="Giuseppe L.R."/>
            <person name="Gasser R.B."/>
        </authorList>
    </citation>
    <scope>NUCLEOTIDE SEQUENCE [LARGE SCALE GENOMIC DNA]</scope>
    <source>
        <strain evidence="1">ISS120</strain>
    </source>
</reference>
<gene>
    <name evidence="1" type="ORF">T03_5403</name>
</gene>
<dbReference type="Proteomes" id="UP000054653">
    <property type="component" value="Unassembled WGS sequence"/>
</dbReference>
<accession>A0A0V0ZNN0</accession>
<comment type="caution">
    <text evidence="1">The sequence shown here is derived from an EMBL/GenBank/DDBJ whole genome shotgun (WGS) entry which is preliminary data.</text>
</comment>
<name>A0A0V0ZNN0_TRIBR</name>
<sequence>LNRRNSISCIVQICRVVYAASQMTRMQTTKLFAVEF</sequence>
<dbReference type="EMBL" id="JYDI01003680">
    <property type="protein sequence ID" value="KRY13758.1"/>
    <property type="molecule type" value="Genomic_DNA"/>
</dbReference>
<organism evidence="1 2">
    <name type="scientific">Trichinella britovi</name>
    <name type="common">Parasitic roundworm</name>
    <dbReference type="NCBI Taxonomy" id="45882"/>
    <lineage>
        <taxon>Eukaryota</taxon>
        <taxon>Metazoa</taxon>
        <taxon>Ecdysozoa</taxon>
        <taxon>Nematoda</taxon>
        <taxon>Enoplea</taxon>
        <taxon>Dorylaimia</taxon>
        <taxon>Trichinellida</taxon>
        <taxon>Trichinellidae</taxon>
        <taxon>Trichinella</taxon>
    </lineage>
</organism>
<protein>
    <submittedName>
        <fullName evidence="1">Uncharacterized protein</fullName>
    </submittedName>
</protein>
<feature type="non-terminal residue" evidence="1">
    <location>
        <position position="1"/>
    </location>
</feature>